<accession>A0A291T997</accession>
<dbReference type="EMBL" id="CP023819">
    <property type="protein sequence ID" value="ATL89698.1"/>
    <property type="molecule type" value="Genomic_DNA"/>
</dbReference>
<organism evidence="4 5">
    <name type="scientific">Faecalibacterium prausnitzii</name>
    <dbReference type="NCBI Taxonomy" id="853"/>
    <lineage>
        <taxon>Bacteria</taxon>
        <taxon>Bacillati</taxon>
        <taxon>Bacillota</taxon>
        <taxon>Clostridia</taxon>
        <taxon>Eubacteriales</taxon>
        <taxon>Oscillospiraceae</taxon>
        <taxon>Faecalibacterium</taxon>
    </lineage>
</organism>
<dbReference type="RefSeq" id="WP_098923236.1">
    <property type="nucleotide sequence ID" value="NZ_CP023819.1"/>
</dbReference>
<dbReference type="PANTHER" id="PTHR40588">
    <property type="entry name" value="MRNA INTERFERASE TOXIN YAFQ"/>
    <property type="match status" value="1"/>
</dbReference>
<dbReference type="Proteomes" id="UP000223709">
    <property type="component" value="Chromosome"/>
</dbReference>
<dbReference type="PIRSF" id="PIRSF006156">
    <property type="entry name" value="YafQ"/>
    <property type="match status" value="1"/>
</dbReference>
<dbReference type="PANTHER" id="PTHR40588:SF1">
    <property type="entry name" value="MRNA INTERFERASE TOXIN YAFQ"/>
    <property type="match status" value="1"/>
</dbReference>
<dbReference type="GO" id="GO:0006402">
    <property type="term" value="P:mRNA catabolic process"/>
    <property type="evidence" value="ECO:0007669"/>
    <property type="project" value="TreeGrafter"/>
</dbReference>
<dbReference type="NCBIfam" id="TIGR02385">
    <property type="entry name" value="RelE_StbE"/>
    <property type="match status" value="1"/>
</dbReference>
<dbReference type="Pfam" id="PF15738">
    <property type="entry name" value="YafQ_toxin"/>
    <property type="match status" value="1"/>
</dbReference>
<dbReference type="InterPro" id="IPR007712">
    <property type="entry name" value="RelE/ParE_toxin"/>
</dbReference>
<dbReference type="SUPFAM" id="SSF143011">
    <property type="entry name" value="RelE-like"/>
    <property type="match status" value="1"/>
</dbReference>
<dbReference type="InterPro" id="IPR004386">
    <property type="entry name" value="Toxin_YafQ-like"/>
</dbReference>
<protein>
    <submittedName>
        <fullName evidence="4">Type II toxin-antitoxin system mRNA interferase toxin, RelE/StbE family</fullName>
    </submittedName>
</protein>
<evidence type="ECO:0000256" key="1">
    <source>
        <dbReference type="ARBA" id="ARBA00022649"/>
    </source>
</evidence>
<name>A0A291T997_9FIRM</name>
<dbReference type="FunFam" id="3.30.2310.20:FF:000003">
    <property type="entry name" value="Type II toxin-antitoxin system YafQ family toxin"/>
    <property type="match status" value="1"/>
</dbReference>
<comment type="similarity">
    <text evidence="2">Belongs to the RelE toxin family. YafQ subfamily.</text>
</comment>
<evidence type="ECO:0000313" key="5">
    <source>
        <dbReference type="Proteomes" id="UP000223709"/>
    </source>
</evidence>
<evidence type="ECO:0000313" key="4">
    <source>
        <dbReference type="EMBL" id="ATL89698.1"/>
    </source>
</evidence>
<sequence>MLEVKYSTKFKRDLKVCQKRHYDMAKLQQIINVLAIPAALPPQNKDHSLTGSYIPHRECHIQPDWMLVYYQTETELYLYRTGTHSDLFGL</sequence>
<evidence type="ECO:0000256" key="2">
    <source>
        <dbReference type="ARBA" id="ARBA00061366"/>
    </source>
</evidence>
<feature type="active site" description="Proton donor" evidence="3">
    <location>
        <position position="84"/>
    </location>
</feature>
<gene>
    <name evidence="4" type="ORF">CRH10_04995</name>
</gene>
<dbReference type="GO" id="GO:0004521">
    <property type="term" value="F:RNA endonuclease activity"/>
    <property type="evidence" value="ECO:0007669"/>
    <property type="project" value="TreeGrafter"/>
</dbReference>
<dbReference type="Gene3D" id="3.30.2310.20">
    <property type="entry name" value="RelE-like"/>
    <property type="match status" value="1"/>
</dbReference>
<reference evidence="4 5" key="1">
    <citation type="submission" date="2017-10" db="EMBL/GenBank/DDBJ databases">
        <title>Complete Genome Sequence of Faecalibacterium prausnitzii isolated from the gut of healthy adult Indian.</title>
        <authorList>
            <person name="Bag S."/>
            <person name="Ghosh T.S."/>
            <person name="Das B."/>
        </authorList>
    </citation>
    <scope>NUCLEOTIDE SEQUENCE [LARGE SCALE GENOMIC DNA]</scope>
    <source>
        <strain evidence="4 5">Indica</strain>
    </source>
</reference>
<evidence type="ECO:0000256" key="3">
    <source>
        <dbReference type="PIRSR" id="PIRSR006156-1"/>
    </source>
</evidence>
<proteinExistence type="inferred from homology"/>
<keyword evidence="1" id="KW-1277">Toxin-antitoxin system</keyword>
<dbReference type="InterPro" id="IPR035093">
    <property type="entry name" value="RelE/ParE_toxin_dom_sf"/>
</dbReference>
<dbReference type="AlphaFoldDB" id="A0A291T997"/>
<dbReference type="GO" id="GO:0006415">
    <property type="term" value="P:translational termination"/>
    <property type="evidence" value="ECO:0007669"/>
    <property type="project" value="TreeGrafter"/>
</dbReference>